<dbReference type="PANTHER" id="PTHR38050">
    <property type="match status" value="1"/>
</dbReference>
<evidence type="ECO:0000256" key="7">
    <source>
        <dbReference type="ARBA" id="ARBA00023326"/>
    </source>
</evidence>
<evidence type="ECO:0000313" key="10">
    <source>
        <dbReference type="Proteomes" id="UP000198767"/>
    </source>
</evidence>
<dbReference type="Gene3D" id="3.40.50.1820">
    <property type="entry name" value="alpha/beta hydrolase"/>
    <property type="match status" value="1"/>
</dbReference>
<keyword evidence="3" id="KW-0858">Xylan degradation</keyword>
<gene>
    <name evidence="9" type="ORF">SAMN04488118_10131</name>
</gene>
<keyword evidence="2" id="KW-0964">Secreted</keyword>
<feature type="chain" id="PRO_5011712077" evidence="8">
    <location>
        <begin position="19"/>
        <end position="265"/>
    </location>
</feature>
<feature type="signal peptide" evidence="8">
    <location>
        <begin position="1"/>
        <end position="18"/>
    </location>
</feature>
<dbReference type="Proteomes" id="UP000198767">
    <property type="component" value="Unassembled WGS sequence"/>
</dbReference>
<evidence type="ECO:0000313" key="9">
    <source>
        <dbReference type="EMBL" id="SCZ49269.1"/>
    </source>
</evidence>
<dbReference type="OrthoDB" id="9805640at2"/>
<name>A0A1G5PJP1_9RHOB</name>
<sequence length="265" mass="28810">MIKTLTFCFFAFASAAHAMGPWNSDCHGTTPCEIGERSYHVLEPEGWDGETPLPVLMHFHGWSRTGKHAQNSERIGASTVRRGVLLVTPNGANKTWDFWQADTDDVAFGDAVLADVAKRYPVASDKIYVSGYSYGSAMAWRYVCHSGNDVSALLGIAGSISQSETCDEAPAAVRHVHGLNDTVARVPLGQGDAAPLRLWRARLGCEDSTPGGSWQAREFLTLERTNWDCADGSVTVDLHPGGHFVPHGWIGRQLDELLGLTPSYP</sequence>
<dbReference type="SUPFAM" id="SSF53474">
    <property type="entry name" value="alpha/beta-Hydrolases"/>
    <property type="match status" value="1"/>
</dbReference>
<evidence type="ECO:0000256" key="2">
    <source>
        <dbReference type="ARBA" id="ARBA00022525"/>
    </source>
</evidence>
<dbReference type="EMBL" id="FMWG01000001">
    <property type="protein sequence ID" value="SCZ49269.1"/>
    <property type="molecule type" value="Genomic_DNA"/>
</dbReference>
<evidence type="ECO:0000256" key="3">
    <source>
        <dbReference type="ARBA" id="ARBA00022651"/>
    </source>
</evidence>
<evidence type="ECO:0000256" key="4">
    <source>
        <dbReference type="ARBA" id="ARBA00022729"/>
    </source>
</evidence>
<accession>A0A1G5PJP1</accession>
<evidence type="ECO:0000256" key="8">
    <source>
        <dbReference type="SAM" id="SignalP"/>
    </source>
</evidence>
<dbReference type="STRING" id="1156985.SAMN04488118_10131"/>
<dbReference type="GO" id="GO:0005576">
    <property type="term" value="C:extracellular region"/>
    <property type="evidence" value="ECO:0007669"/>
    <property type="project" value="UniProtKB-SubCell"/>
</dbReference>
<protein>
    <submittedName>
        <fullName evidence="9">Polyhydroxybutyrate depolymerase</fullName>
    </submittedName>
</protein>
<dbReference type="InterPro" id="IPR029058">
    <property type="entry name" value="AB_hydrolase_fold"/>
</dbReference>
<dbReference type="GO" id="GO:0030600">
    <property type="term" value="F:feruloyl esterase activity"/>
    <property type="evidence" value="ECO:0007669"/>
    <property type="project" value="InterPro"/>
</dbReference>
<keyword evidence="6" id="KW-0119">Carbohydrate metabolism</keyword>
<keyword evidence="4 8" id="KW-0732">Signal</keyword>
<proteinExistence type="predicted"/>
<keyword evidence="5" id="KW-0378">Hydrolase</keyword>
<comment type="subcellular location">
    <subcellularLocation>
        <location evidence="1">Secreted</location>
    </subcellularLocation>
</comment>
<organism evidence="9 10">
    <name type="scientific">Epibacterium ulvae</name>
    <dbReference type="NCBI Taxonomy" id="1156985"/>
    <lineage>
        <taxon>Bacteria</taxon>
        <taxon>Pseudomonadati</taxon>
        <taxon>Pseudomonadota</taxon>
        <taxon>Alphaproteobacteria</taxon>
        <taxon>Rhodobacterales</taxon>
        <taxon>Roseobacteraceae</taxon>
        <taxon>Epibacterium</taxon>
    </lineage>
</organism>
<keyword evidence="10" id="KW-1185">Reference proteome</keyword>
<dbReference type="PANTHER" id="PTHR38050:SF2">
    <property type="entry name" value="FERULOYL ESTERASE C-RELATED"/>
    <property type="match status" value="1"/>
</dbReference>
<dbReference type="GO" id="GO:0045493">
    <property type="term" value="P:xylan catabolic process"/>
    <property type="evidence" value="ECO:0007669"/>
    <property type="project" value="UniProtKB-KW"/>
</dbReference>
<dbReference type="RefSeq" id="WP_090214487.1">
    <property type="nucleotide sequence ID" value="NZ_FMWG01000001.1"/>
</dbReference>
<evidence type="ECO:0000256" key="6">
    <source>
        <dbReference type="ARBA" id="ARBA00023277"/>
    </source>
</evidence>
<dbReference type="AlphaFoldDB" id="A0A1G5PJP1"/>
<evidence type="ECO:0000256" key="5">
    <source>
        <dbReference type="ARBA" id="ARBA00022801"/>
    </source>
</evidence>
<evidence type="ECO:0000256" key="1">
    <source>
        <dbReference type="ARBA" id="ARBA00004613"/>
    </source>
</evidence>
<reference evidence="9 10" key="1">
    <citation type="submission" date="2016-10" db="EMBL/GenBank/DDBJ databases">
        <authorList>
            <person name="de Groot N.N."/>
        </authorList>
    </citation>
    <scope>NUCLEOTIDE SEQUENCE [LARGE SCALE GENOMIC DNA]</scope>
    <source>
        <strain evidence="9 10">U95</strain>
    </source>
</reference>
<dbReference type="InterPro" id="IPR043595">
    <property type="entry name" value="FaeB/C/D"/>
</dbReference>
<keyword evidence="7" id="KW-0624">Polysaccharide degradation</keyword>